<feature type="non-terminal residue" evidence="2">
    <location>
        <position position="1"/>
    </location>
</feature>
<evidence type="ECO:0000313" key="3">
    <source>
        <dbReference type="Proteomes" id="UP000478052"/>
    </source>
</evidence>
<evidence type="ECO:0000313" key="2">
    <source>
        <dbReference type="EMBL" id="KAF0711462.1"/>
    </source>
</evidence>
<gene>
    <name evidence="2" type="ORF">FWK35_00036283</name>
</gene>
<dbReference type="SUPFAM" id="SSF54001">
    <property type="entry name" value="Cysteine proteinases"/>
    <property type="match status" value="1"/>
</dbReference>
<name>A0A6G0VWP7_APHCR</name>
<evidence type="ECO:0000256" key="1">
    <source>
        <dbReference type="SAM" id="MobiDB-lite"/>
    </source>
</evidence>
<feature type="compositionally biased region" description="Basic and acidic residues" evidence="1">
    <location>
        <begin position="358"/>
        <end position="369"/>
    </location>
</feature>
<comment type="caution">
    <text evidence="2">The sequence shown here is derived from an EMBL/GenBank/DDBJ whole genome shotgun (WGS) entry which is preliminary data.</text>
</comment>
<dbReference type="Gene3D" id="3.90.70.10">
    <property type="entry name" value="Cysteine proteinases"/>
    <property type="match status" value="1"/>
</dbReference>
<dbReference type="OrthoDB" id="6619363at2759"/>
<protein>
    <submittedName>
        <fullName evidence="2">UCH domain-containing protein</fullName>
    </submittedName>
</protein>
<reference evidence="2 3" key="1">
    <citation type="submission" date="2019-08" db="EMBL/GenBank/DDBJ databases">
        <title>Whole genome of Aphis craccivora.</title>
        <authorList>
            <person name="Voronova N.V."/>
            <person name="Shulinski R.S."/>
            <person name="Bandarenka Y.V."/>
            <person name="Zhorov D.G."/>
            <person name="Warner D."/>
        </authorList>
    </citation>
    <scope>NUCLEOTIDE SEQUENCE [LARGE SCALE GENOMIC DNA]</scope>
    <source>
        <strain evidence="2">180601</strain>
        <tissue evidence="2">Whole Body</tissue>
    </source>
</reference>
<sequence length="835" mass="94375">QCFTQYSSLQDYINACADLIVNNLPANKHWIPRCFVRTDIAHFLKLITKWPPLKTVARRVREVILRSFCMLIKSQCLESMCSLLLSLFIVLTNETDGTDKITRENTPCEIHKQKIIFVSATGLMDNESLLETVLDPENDEDIYIVQSQENLNEALGSLNNPFQKLVEQIYDKSKSFLQTGDNINPLYLPELVPYIIKCMKLVPLWSAIMVPIFGYGDETVSSAAVESSFKKLKNVTFKNISLPTDIELFLENHISSLRGMSLLKSSGCLLKDTEIHHNNQSQFNKDGSGLNVEIDTNKEGLHYANSGEQKSPPYAESLTKISSPRYYSDTNSNKEISLKSYEESPAIKISSPTYFTDSHSDENSHHSGEYDSNTSTINMDSDSILKCVETDSLESPNYKKKIPVKDNYEKKIDNYIESISTDFNATNKTKKCPLCSVGDFPTDKSQKCAVCEDPVHTLSTCSVTRPGRSGSGTFIICLKCSIDVLFVDELTKENKSTESWNKKSTNKKRIRSYLNPNPHLKYLELNNLKKMKTLPILKNGSRAEELKSCSMKDYGKIILSNTCAFDSAASILMVAYCDSINYNTVVDSSNSMFLKFIAEIVKNGISAKTYSNRAEIMIKYLKPRMEYLEYNTTLAVCDTTVGNVFKQLLIEFPTVLDNINCTISTCNKTTKCPIPVPYITLNITNGNLNSLEEDIGNRLLSENSTCHHVDIKGETCKGLKTIHPIPSPIHLFIELLNWEEDAVDKDYSAEVAQQVNVCLDDVPPVLTINNIKYELRGICSHRHGLSRLRNSVGHYQSYCKRNHIQNWELYDDMKSKPMPVKSNTRVPCEFLIYTI</sequence>
<dbReference type="AlphaFoldDB" id="A0A6G0VWP7"/>
<organism evidence="2 3">
    <name type="scientific">Aphis craccivora</name>
    <name type="common">Cowpea aphid</name>
    <dbReference type="NCBI Taxonomy" id="307492"/>
    <lineage>
        <taxon>Eukaryota</taxon>
        <taxon>Metazoa</taxon>
        <taxon>Ecdysozoa</taxon>
        <taxon>Arthropoda</taxon>
        <taxon>Hexapoda</taxon>
        <taxon>Insecta</taxon>
        <taxon>Pterygota</taxon>
        <taxon>Neoptera</taxon>
        <taxon>Paraneoptera</taxon>
        <taxon>Hemiptera</taxon>
        <taxon>Sternorrhyncha</taxon>
        <taxon>Aphidomorpha</taxon>
        <taxon>Aphidoidea</taxon>
        <taxon>Aphididae</taxon>
        <taxon>Aphidini</taxon>
        <taxon>Aphis</taxon>
        <taxon>Aphis</taxon>
    </lineage>
</organism>
<keyword evidence="3" id="KW-1185">Reference proteome</keyword>
<dbReference type="Proteomes" id="UP000478052">
    <property type="component" value="Unassembled WGS sequence"/>
</dbReference>
<dbReference type="InterPro" id="IPR038765">
    <property type="entry name" value="Papain-like_cys_pep_sf"/>
</dbReference>
<dbReference type="EMBL" id="VUJU01011245">
    <property type="protein sequence ID" value="KAF0711462.1"/>
    <property type="molecule type" value="Genomic_DNA"/>
</dbReference>
<proteinExistence type="predicted"/>
<accession>A0A6G0VWP7</accession>
<feature type="region of interest" description="Disordered" evidence="1">
    <location>
        <begin position="352"/>
        <end position="375"/>
    </location>
</feature>